<accession>Q2SAK7</accession>
<dbReference type="OrthoDB" id="6053181at2"/>
<dbReference type="STRING" id="349521.HCH_05660"/>
<dbReference type="Proteomes" id="UP000000238">
    <property type="component" value="Chromosome"/>
</dbReference>
<dbReference type="AlphaFoldDB" id="Q2SAK7"/>
<protein>
    <submittedName>
        <fullName evidence="1">Uncharacterized protein</fullName>
    </submittedName>
</protein>
<dbReference type="eggNOG" id="ENOG5030C1B">
    <property type="taxonomic scope" value="Bacteria"/>
</dbReference>
<name>Q2SAK7_HAHCH</name>
<dbReference type="KEGG" id="hch:HCH_05660"/>
<organism evidence="1 2">
    <name type="scientific">Hahella chejuensis (strain KCTC 2396)</name>
    <dbReference type="NCBI Taxonomy" id="349521"/>
    <lineage>
        <taxon>Bacteria</taxon>
        <taxon>Pseudomonadati</taxon>
        <taxon>Pseudomonadota</taxon>
        <taxon>Gammaproteobacteria</taxon>
        <taxon>Oceanospirillales</taxon>
        <taxon>Hahellaceae</taxon>
        <taxon>Hahella</taxon>
    </lineage>
</organism>
<dbReference type="EMBL" id="CP000155">
    <property type="protein sequence ID" value="ABC32317.1"/>
    <property type="molecule type" value="Genomic_DNA"/>
</dbReference>
<dbReference type="RefSeq" id="WP_011399376.1">
    <property type="nucleotide sequence ID" value="NC_007645.1"/>
</dbReference>
<evidence type="ECO:0000313" key="1">
    <source>
        <dbReference type="EMBL" id="ABC32317.1"/>
    </source>
</evidence>
<dbReference type="InterPro" id="IPR046583">
    <property type="entry name" value="DUF6631"/>
</dbReference>
<reference evidence="1 2" key="1">
    <citation type="journal article" date="2005" name="Nucleic Acids Res.">
        <title>Genomic blueprint of Hahella chejuensis, a marine microbe producing an algicidal agent.</title>
        <authorList>
            <person name="Jeong H."/>
            <person name="Yim J.H."/>
            <person name="Lee C."/>
            <person name="Choi S.-H."/>
            <person name="Park Y.K."/>
            <person name="Yoon S.H."/>
            <person name="Hur C.-G."/>
            <person name="Kang H.-Y."/>
            <person name="Kim D."/>
            <person name="Lee H.H."/>
            <person name="Park K.H."/>
            <person name="Park S.-H."/>
            <person name="Park H.-S."/>
            <person name="Lee H.K."/>
            <person name="Oh T.K."/>
            <person name="Kim J.F."/>
        </authorList>
    </citation>
    <scope>NUCLEOTIDE SEQUENCE [LARGE SCALE GENOMIC DNA]</scope>
    <source>
        <strain evidence="1 2">KCTC 2396</strain>
    </source>
</reference>
<keyword evidence="2" id="KW-1185">Reference proteome</keyword>
<gene>
    <name evidence="1" type="ordered locus">HCH_05660</name>
</gene>
<proteinExistence type="predicted"/>
<dbReference type="Pfam" id="PF20336">
    <property type="entry name" value="DUF6631"/>
    <property type="match status" value="1"/>
</dbReference>
<dbReference type="HOGENOM" id="CLU_154588_0_0_6"/>
<sequence>MDTSEWDVLAPPAHTLDIAEVTLTLSPLTLGELPALIRAVRPFIAQLGGEPDWLALFCDHADSLLTALAIASRQPLPWVEALALDDALKLATALFEANADFFMQRVAPGFDQLAQRLAARLPGATPSPV</sequence>
<evidence type="ECO:0000313" key="2">
    <source>
        <dbReference type="Proteomes" id="UP000000238"/>
    </source>
</evidence>